<organism evidence="2 3">
    <name type="scientific">Mucilaginibacter gossypiicola</name>
    <dbReference type="NCBI Taxonomy" id="551995"/>
    <lineage>
        <taxon>Bacteria</taxon>
        <taxon>Pseudomonadati</taxon>
        <taxon>Bacteroidota</taxon>
        <taxon>Sphingobacteriia</taxon>
        <taxon>Sphingobacteriales</taxon>
        <taxon>Sphingobacteriaceae</taxon>
        <taxon>Mucilaginibacter</taxon>
    </lineage>
</organism>
<protein>
    <submittedName>
        <fullName evidence="2">Uncharacterized protein</fullName>
    </submittedName>
</protein>
<keyword evidence="1" id="KW-1133">Transmembrane helix</keyword>
<dbReference type="Proteomes" id="UP000198942">
    <property type="component" value="Unassembled WGS sequence"/>
</dbReference>
<gene>
    <name evidence="2" type="ORF">SAMN05192574_106136</name>
</gene>
<evidence type="ECO:0000256" key="1">
    <source>
        <dbReference type="SAM" id="Phobius"/>
    </source>
</evidence>
<feature type="transmembrane region" description="Helical" evidence="1">
    <location>
        <begin position="35"/>
        <end position="55"/>
    </location>
</feature>
<sequence length="72" mass="8112">MPLQLKNNCHSPQLLLLKNDCHSPLQLQLKKSKPITPGTGFIPFIYSVVLCIIPCGHNSKQYERSAEKKPEP</sequence>
<keyword evidence="1" id="KW-0812">Transmembrane</keyword>
<proteinExistence type="predicted"/>
<dbReference type="EMBL" id="FOCL01000006">
    <property type="protein sequence ID" value="SEO22066.1"/>
    <property type="molecule type" value="Genomic_DNA"/>
</dbReference>
<dbReference type="STRING" id="551995.SAMN05192574_106136"/>
<keyword evidence="1" id="KW-0472">Membrane</keyword>
<name>A0A1H8MXT0_9SPHI</name>
<keyword evidence="3" id="KW-1185">Reference proteome</keyword>
<accession>A0A1H8MXT0</accession>
<reference evidence="3" key="1">
    <citation type="submission" date="2016-10" db="EMBL/GenBank/DDBJ databases">
        <authorList>
            <person name="Varghese N."/>
            <person name="Submissions S."/>
        </authorList>
    </citation>
    <scope>NUCLEOTIDE SEQUENCE [LARGE SCALE GENOMIC DNA]</scope>
    <source>
        <strain evidence="3">Gh-48</strain>
    </source>
</reference>
<evidence type="ECO:0000313" key="2">
    <source>
        <dbReference type="EMBL" id="SEO22066.1"/>
    </source>
</evidence>
<dbReference type="AlphaFoldDB" id="A0A1H8MXT0"/>
<evidence type="ECO:0000313" key="3">
    <source>
        <dbReference type="Proteomes" id="UP000198942"/>
    </source>
</evidence>